<evidence type="ECO:0000256" key="6">
    <source>
        <dbReference type="ARBA" id="ARBA00038076"/>
    </source>
</evidence>
<feature type="domain" description="ABC3 transporter permease C-terminal" evidence="7">
    <location>
        <begin position="685"/>
        <end position="794"/>
    </location>
</feature>
<keyword evidence="2" id="KW-1003">Cell membrane</keyword>
<dbReference type="AlphaFoldDB" id="A0A433WQ68"/>
<reference evidence="9" key="1">
    <citation type="submission" date="2020-05" db="EMBL/GenBank/DDBJ databases">
        <title>Chitinophaga laudate sp. nov., isolated from a tropical peat swamp.</title>
        <authorList>
            <person name="Goh C.B.S."/>
            <person name="Lee M.S."/>
            <person name="Parimannan S."/>
            <person name="Pasbakhsh P."/>
            <person name="Yule C.M."/>
            <person name="Rajandas H."/>
            <person name="Loke S."/>
            <person name="Croft L."/>
            <person name="Tan J.B.L."/>
        </authorList>
    </citation>
    <scope>NUCLEOTIDE SEQUENCE</scope>
    <source>
        <strain evidence="9">Mgbs1</strain>
    </source>
</reference>
<dbReference type="PANTHER" id="PTHR30572">
    <property type="entry name" value="MEMBRANE COMPONENT OF TRANSPORTER-RELATED"/>
    <property type="match status" value="1"/>
</dbReference>
<dbReference type="InterPro" id="IPR050250">
    <property type="entry name" value="Macrolide_Exporter_MacB"/>
</dbReference>
<dbReference type="GO" id="GO:0022857">
    <property type="term" value="F:transmembrane transporter activity"/>
    <property type="evidence" value="ECO:0007669"/>
    <property type="project" value="TreeGrafter"/>
</dbReference>
<keyword evidence="10" id="KW-1185">Reference proteome</keyword>
<feature type="domain" description="ABC3 transporter permease C-terminal" evidence="7">
    <location>
        <begin position="305"/>
        <end position="414"/>
    </location>
</feature>
<organism evidence="9 10">
    <name type="scientific">Chitinophaga solisilvae</name>
    <dbReference type="NCBI Taxonomy" id="1233460"/>
    <lineage>
        <taxon>Bacteria</taxon>
        <taxon>Pseudomonadati</taxon>
        <taxon>Bacteroidota</taxon>
        <taxon>Chitinophagia</taxon>
        <taxon>Chitinophagales</taxon>
        <taxon>Chitinophagaceae</taxon>
        <taxon>Chitinophaga</taxon>
    </lineage>
</organism>
<dbReference type="Pfam" id="PF02687">
    <property type="entry name" value="FtsX"/>
    <property type="match status" value="2"/>
</dbReference>
<accession>A0A433WQ68</accession>
<evidence type="ECO:0000259" key="7">
    <source>
        <dbReference type="Pfam" id="PF02687"/>
    </source>
</evidence>
<evidence type="ECO:0000256" key="3">
    <source>
        <dbReference type="ARBA" id="ARBA00022692"/>
    </source>
</evidence>
<dbReference type="Proteomes" id="UP000281028">
    <property type="component" value="Unassembled WGS sequence"/>
</dbReference>
<comment type="similarity">
    <text evidence="6">Belongs to the ABC-4 integral membrane protein family.</text>
</comment>
<dbReference type="EMBL" id="RIAR02000001">
    <property type="protein sequence ID" value="NSL86955.1"/>
    <property type="molecule type" value="Genomic_DNA"/>
</dbReference>
<dbReference type="PANTHER" id="PTHR30572:SF4">
    <property type="entry name" value="ABC TRANSPORTER PERMEASE YTRF"/>
    <property type="match status" value="1"/>
</dbReference>
<evidence type="ECO:0000256" key="2">
    <source>
        <dbReference type="ARBA" id="ARBA00022475"/>
    </source>
</evidence>
<name>A0A433WQ68_9BACT</name>
<evidence type="ECO:0000313" key="10">
    <source>
        <dbReference type="Proteomes" id="UP000281028"/>
    </source>
</evidence>
<evidence type="ECO:0000256" key="5">
    <source>
        <dbReference type="ARBA" id="ARBA00023136"/>
    </source>
</evidence>
<dbReference type="OrthoDB" id="5933722at2"/>
<proteinExistence type="inferred from homology"/>
<dbReference type="InterPro" id="IPR003838">
    <property type="entry name" value="ABC3_permease_C"/>
</dbReference>
<feature type="domain" description="MacB-like periplasmic core" evidence="8">
    <location>
        <begin position="15"/>
        <end position="240"/>
    </location>
</feature>
<evidence type="ECO:0000256" key="1">
    <source>
        <dbReference type="ARBA" id="ARBA00004651"/>
    </source>
</evidence>
<keyword evidence="4" id="KW-1133">Transmembrane helix</keyword>
<gene>
    <name evidence="9" type="ORF">ECE50_008950</name>
</gene>
<evidence type="ECO:0000313" key="9">
    <source>
        <dbReference type="EMBL" id="NSL86955.1"/>
    </source>
</evidence>
<keyword evidence="5" id="KW-0472">Membrane</keyword>
<dbReference type="GO" id="GO:0005886">
    <property type="term" value="C:plasma membrane"/>
    <property type="evidence" value="ECO:0007669"/>
    <property type="project" value="UniProtKB-SubCell"/>
</dbReference>
<keyword evidence="3" id="KW-0812">Transmembrane</keyword>
<evidence type="ECO:0000259" key="8">
    <source>
        <dbReference type="Pfam" id="PF12704"/>
    </source>
</evidence>
<protein>
    <submittedName>
        <fullName evidence="9">FtsX-like permease family protein</fullName>
    </submittedName>
</protein>
<sequence>MKIILRRLMKHRLYTVINAGGLAIGICVMLLAMLYLREEHRYDTFHQNANHIYRVTTVMQEEKGAAAPEQGGTGQVQGPAFGAAIPEIIRFTRVMGGQITGDIMAEGKVLRQRLLFTDSTFLNIFTFPVIHGNPVTALTDIGSAVVTERTALRYFHTTDVVGKLLEAEADPSARALGRPLVITAVIKDPPDNSSFQFDILLPISFLQLSFRDDSWLNPYLGTYVQLRPDAEREAVIHKMTMVFKTHASEQLVQHFNRYGYTPEVKYGLQPFTDIHLHPMLNSLGDTETGISKGSRPLYSWLFLGIAVFILFMAGINFVNISLAMSLRRAKETGIRRIAGSSGWQIAGRFLVESAFICGIALLLALALTWNLLPVFNELTGTHIVLSNTADPVLAGGVAGMLLLIVLLTGIYPAVVVADFRPVEVLYNRQPLAGRNLFGRALVVVQLSLAVFMLIAVFIYYGQMDFIRTKNLGYNPQQVLGTIISGDREVKPVRDFIRNELANNPAVKMVAFGGERAGASPVMISGQTVQAIHRVADEQFIPLMEMQLKAGRNFSTAFPGDKKHAVIVNEAFVKAAGLQHPLGTQLHTDTYFDKEVKTIVGVVKDFHTGSLRENIQPVVMLMSDWFGGVVWVKYEQRRQQEAMVSLQRVYEKSVAHASWQYFFADEQRAAVYFREEQWLRIIRYTALLAVLICASGLFGLAHFSVRQRVREIGIRKVLGASAGKVLLLLLREYFRMILLAFTIAAPLAWIVMHQWLQQFAYRITPGPGAFIAALLITVLTTLVAAGSQSVRAALTNPVRCLQHN</sequence>
<evidence type="ECO:0000256" key="4">
    <source>
        <dbReference type="ARBA" id="ARBA00022989"/>
    </source>
</evidence>
<dbReference type="Pfam" id="PF12704">
    <property type="entry name" value="MacB_PCD"/>
    <property type="match status" value="1"/>
</dbReference>
<comment type="caution">
    <text evidence="9">The sequence shown here is derived from an EMBL/GenBank/DDBJ whole genome shotgun (WGS) entry which is preliminary data.</text>
</comment>
<dbReference type="InterPro" id="IPR025857">
    <property type="entry name" value="MacB_PCD"/>
</dbReference>
<comment type="subcellular location">
    <subcellularLocation>
        <location evidence="1">Cell membrane</location>
        <topology evidence="1">Multi-pass membrane protein</topology>
    </subcellularLocation>
</comment>